<feature type="region of interest" description="Disordered" evidence="1">
    <location>
        <begin position="113"/>
        <end position="201"/>
    </location>
</feature>
<feature type="region of interest" description="Disordered" evidence="1">
    <location>
        <begin position="359"/>
        <end position="384"/>
    </location>
</feature>
<accession>A0AAD7MTE8</accession>
<evidence type="ECO:0000256" key="1">
    <source>
        <dbReference type="SAM" id="MobiDB-lite"/>
    </source>
</evidence>
<feature type="chain" id="PRO_5042040842" evidence="2">
    <location>
        <begin position="23"/>
        <end position="398"/>
    </location>
</feature>
<dbReference type="AlphaFoldDB" id="A0AAD7MTE8"/>
<feature type="signal peptide" evidence="2">
    <location>
        <begin position="1"/>
        <end position="22"/>
    </location>
</feature>
<protein>
    <submittedName>
        <fullName evidence="3">Uncharacterized protein</fullName>
    </submittedName>
</protein>
<organism evidence="3 4">
    <name type="scientific">Mycena maculata</name>
    <dbReference type="NCBI Taxonomy" id="230809"/>
    <lineage>
        <taxon>Eukaryota</taxon>
        <taxon>Fungi</taxon>
        <taxon>Dikarya</taxon>
        <taxon>Basidiomycota</taxon>
        <taxon>Agaricomycotina</taxon>
        <taxon>Agaricomycetes</taxon>
        <taxon>Agaricomycetidae</taxon>
        <taxon>Agaricales</taxon>
        <taxon>Marasmiineae</taxon>
        <taxon>Mycenaceae</taxon>
        <taxon>Mycena</taxon>
    </lineage>
</organism>
<feature type="compositionally biased region" description="Low complexity" evidence="1">
    <location>
        <begin position="126"/>
        <end position="145"/>
    </location>
</feature>
<evidence type="ECO:0000313" key="3">
    <source>
        <dbReference type="EMBL" id="KAJ7731340.1"/>
    </source>
</evidence>
<evidence type="ECO:0000313" key="4">
    <source>
        <dbReference type="Proteomes" id="UP001215280"/>
    </source>
</evidence>
<gene>
    <name evidence="3" type="ORF">DFH07DRAFT_992052</name>
</gene>
<feature type="compositionally biased region" description="Low complexity" evidence="1">
    <location>
        <begin position="267"/>
        <end position="277"/>
    </location>
</feature>
<evidence type="ECO:0000256" key="2">
    <source>
        <dbReference type="SAM" id="SignalP"/>
    </source>
</evidence>
<name>A0AAD7MTE8_9AGAR</name>
<reference evidence="3" key="1">
    <citation type="submission" date="2023-03" db="EMBL/GenBank/DDBJ databases">
        <title>Massive genome expansion in bonnet fungi (Mycena s.s.) driven by repeated elements and novel gene families across ecological guilds.</title>
        <authorList>
            <consortium name="Lawrence Berkeley National Laboratory"/>
            <person name="Harder C.B."/>
            <person name="Miyauchi S."/>
            <person name="Viragh M."/>
            <person name="Kuo A."/>
            <person name="Thoen E."/>
            <person name="Andreopoulos B."/>
            <person name="Lu D."/>
            <person name="Skrede I."/>
            <person name="Drula E."/>
            <person name="Henrissat B."/>
            <person name="Morin E."/>
            <person name="Kohler A."/>
            <person name="Barry K."/>
            <person name="LaButti K."/>
            <person name="Morin E."/>
            <person name="Salamov A."/>
            <person name="Lipzen A."/>
            <person name="Mereny Z."/>
            <person name="Hegedus B."/>
            <person name="Baldrian P."/>
            <person name="Stursova M."/>
            <person name="Weitz H."/>
            <person name="Taylor A."/>
            <person name="Grigoriev I.V."/>
            <person name="Nagy L.G."/>
            <person name="Martin F."/>
            <person name="Kauserud H."/>
        </authorList>
    </citation>
    <scope>NUCLEOTIDE SEQUENCE</scope>
    <source>
        <strain evidence="3">CBHHK188m</strain>
    </source>
</reference>
<proteinExistence type="predicted"/>
<comment type="caution">
    <text evidence="3">The sequence shown here is derived from an EMBL/GenBank/DDBJ whole genome shotgun (WGS) entry which is preliminary data.</text>
</comment>
<feature type="region of interest" description="Disordered" evidence="1">
    <location>
        <begin position="227"/>
        <end position="297"/>
    </location>
</feature>
<feature type="compositionally biased region" description="Low complexity" evidence="1">
    <location>
        <begin position="227"/>
        <end position="236"/>
    </location>
</feature>
<dbReference type="EMBL" id="JARJLG010000184">
    <property type="protein sequence ID" value="KAJ7731340.1"/>
    <property type="molecule type" value="Genomic_DNA"/>
</dbReference>
<feature type="compositionally biased region" description="Polar residues" evidence="1">
    <location>
        <begin position="241"/>
        <end position="256"/>
    </location>
</feature>
<dbReference type="Proteomes" id="UP001215280">
    <property type="component" value="Unassembled WGS sequence"/>
</dbReference>
<keyword evidence="4" id="KW-1185">Reference proteome</keyword>
<keyword evidence="2" id="KW-0732">Signal</keyword>
<feature type="compositionally biased region" description="Basic and acidic residues" evidence="1">
    <location>
        <begin position="192"/>
        <end position="201"/>
    </location>
</feature>
<sequence>MPVLIIFLLYSILRALYRSLTAFPSFFRLQSTQSAQSPHASPRRASFALHLEGEVQDSGAFALRLALCFARPVLGSHAAVSRSLALPPSASATSLPFSSFSIETSRALTCISQQSPHLQLHHPHPQAHSPLSLHSPSHHYQQQQLNPTSTTAPHDELTRRNTAPASSPRRGTFGNEIERRATPTPQGGRVRARTEPLGDLEAVREMRERGHARKSSAYAALAALSGLPSHPSSGRGAVNGGYTTAARNGTPGSTPPLSADVRDDADASGSESDLSEGGSRERRRRRGGKLLTPPATPPRCEVVVVAHEHGHILPPGLGHDDDEDGGGVHRPAFNARKASAQCRQLEGYVSFAAVEGLGEPPSPAGGGEEGFFDDESPRKRGSLSNGIATLWRGGFWSS</sequence>